<organism evidence="2">
    <name type="scientific">viral metagenome</name>
    <dbReference type="NCBI Taxonomy" id="1070528"/>
    <lineage>
        <taxon>unclassified sequences</taxon>
        <taxon>metagenomes</taxon>
        <taxon>organismal metagenomes</taxon>
    </lineage>
</organism>
<feature type="compositionally biased region" description="Basic residues" evidence="1">
    <location>
        <begin position="36"/>
        <end position="85"/>
    </location>
</feature>
<accession>A0A6C0CP42</accession>
<reference evidence="2" key="1">
    <citation type="journal article" date="2020" name="Nature">
        <title>Giant virus diversity and host interactions through global metagenomics.</title>
        <authorList>
            <person name="Schulz F."/>
            <person name="Roux S."/>
            <person name="Paez-Espino D."/>
            <person name="Jungbluth S."/>
            <person name="Walsh D.A."/>
            <person name="Denef V.J."/>
            <person name="McMahon K.D."/>
            <person name="Konstantinidis K.T."/>
            <person name="Eloe-Fadrosh E.A."/>
            <person name="Kyrpides N.C."/>
            <person name="Woyke T."/>
        </authorList>
    </citation>
    <scope>NUCLEOTIDE SEQUENCE</scope>
    <source>
        <strain evidence="2">GVMAG-M-3300021425-30</strain>
    </source>
</reference>
<proteinExistence type="predicted"/>
<feature type="region of interest" description="Disordered" evidence="1">
    <location>
        <begin position="107"/>
        <end position="136"/>
    </location>
</feature>
<feature type="region of interest" description="Disordered" evidence="1">
    <location>
        <begin position="1"/>
        <end position="90"/>
    </location>
</feature>
<dbReference type="EMBL" id="MN739467">
    <property type="protein sequence ID" value="QHT06241.1"/>
    <property type="molecule type" value="Genomic_DNA"/>
</dbReference>
<evidence type="ECO:0000256" key="1">
    <source>
        <dbReference type="SAM" id="MobiDB-lite"/>
    </source>
</evidence>
<dbReference type="AlphaFoldDB" id="A0A6C0CP42"/>
<sequence length="136" mass="15525">MDKALQKAQSLLDGPTKKSANGRESTAPAKDGQTGGKRKHRRTAKKHHKKSHKKHHKKSHKKHHKKKHHKKHHKKSHKKRHKKKGGSVLAKAALPFGLLALQKFFQTRKGKKDLHKATKTLRKTAKKVSKSVRRAL</sequence>
<evidence type="ECO:0000313" key="2">
    <source>
        <dbReference type="EMBL" id="QHT06241.1"/>
    </source>
</evidence>
<name>A0A6C0CP42_9ZZZZ</name>
<protein>
    <submittedName>
        <fullName evidence="2">Uncharacterized protein</fullName>
    </submittedName>
</protein>